<dbReference type="EMBL" id="UOFT01000023">
    <property type="protein sequence ID" value="VAW92210.1"/>
    <property type="molecule type" value="Genomic_DNA"/>
</dbReference>
<gene>
    <name evidence="1" type="ORF">MNBD_GAMMA23-249</name>
</gene>
<accession>A0A3B0ZSK7</accession>
<proteinExistence type="predicted"/>
<reference evidence="1" key="1">
    <citation type="submission" date="2018-06" db="EMBL/GenBank/DDBJ databases">
        <authorList>
            <person name="Zhirakovskaya E."/>
        </authorList>
    </citation>
    <scope>NUCLEOTIDE SEQUENCE</scope>
</reference>
<sequence>MLNTESQYRLVFCTNSDIQLTTLLNGLNNLGFIGKAVFSSSAEQEYCAGDSFLQSLTFMGCSPYIEFEPPTQLKPDGVAGFCFIRVLATKGNNTVYHAEQLDKLKTIPRCKHCRKVISDWVEQAVALNVANHWKHNCPSCGDGLTHDDLDWRKASGSGNLFIEVVNVYLQEAVPTDAFLQQLETISSSPWQYFYTDSNIKTKLLDSQ</sequence>
<evidence type="ECO:0000313" key="1">
    <source>
        <dbReference type="EMBL" id="VAW92210.1"/>
    </source>
</evidence>
<protein>
    <submittedName>
        <fullName evidence="1">Uncharacterized protein</fullName>
    </submittedName>
</protein>
<name>A0A3B0ZSK7_9ZZZZ</name>
<organism evidence="1">
    <name type="scientific">hydrothermal vent metagenome</name>
    <dbReference type="NCBI Taxonomy" id="652676"/>
    <lineage>
        <taxon>unclassified sequences</taxon>
        <taxon>metagenomes</taxon>
        <taxon>ecological metagenomes</taxon>
    </lineage>
</organism>
<dbReference type="AlphaFoldDB" id="A0A3B0ZSK7"/>